<protein>
    <submittedName>
        <fullName evidence="1">K+-transporting ATPase ATPase C chain</fullName>
    </submittedName>
</protein>
<dbReference type="Pfam" id="PF02669">
    <property type="entry name" value="KdpC"/>
    <property type="match status" value="1"/>
</dbReference>
<organism evidence="1 2">
    <name type="scientific">Geodermatophilus normandii</name>
    <dbReference type="NCBI Taxonomy" id="1137989"/>
    <lineage>
        <taxon>Bacteria</taxon>
        <taxon>Bacillati</taxon>
        <taxon>Actinomycetota</taxon>
        <taxon>Actinomycetes</taxon>
        <taxon>Geodermatophilales</taxon>
        <taxon>Geodermatophilaceae</taxon>
        <taxon>Geodermatophilus</taxon>
    </lineage>
</organism>
<gene>
    <name evidence="1" type="ORF">JD79_02908</name>
</gene>
<dbReference type="EMBL" id="QGTX01000001">
    <property type="protein sequence ID" value="PWW23732.1"/>
    <property type="molecule type" value="Genomic_DNA"/>
</dbReference>
<name>A0A317QK41_9ACTN</name>
<comment type="caution">
    <text evidence="1">The sequence shown here is derived from an EMBL/GenBank/DDBJ whole genome shotgun (WGS) entry which is preliminary data.</text>
</comment>
<dbReference type="Proteomes" id="UP000246661">
    <property type="component" value="Unassembled WGS sequence"/>
</dbReference>
<accession>A0A317QK41</accession>
<proteinExistence type="predicted"/>
<dbReference type="GO" id="GO:0016020">
    <property type="term" value="C:membrane"/>
    <property type="evidence" value="ECO:0007669"/>
    <property type="project" value="InterPro"/>
</dbReference>
<evidence type="ECO:0000313" key="2">
    <source>
        <dbReference type="Proteomes" id="UP000246661"/>
    </source>
</evidence>
<sequence>MYPVTGPDPDGSPAHAAIRVRRVAGARGVDPDAVRALVDDATSGRDLGSIGAPHVRVPGLDLALDRGFGRV</sequence>
<evidence type="ECO:0000313" key="1">
    <source>
        <dbReference type="EMBL" id="PWW23732.1"/>
    </source>
</evidence>
<dbReference type="InterPro" id="IPR003820">
    <property type="entry name" value="KdpC"/>
</dbReference>
<keyword evidence="2" id="KW-1185">Reference proteome</keyword>
<dbReference type="GO" id="GO:0008556">
    <property type="term" value="F:P-type potassium transmembrane transporter activity"/>
    <property type="evidence" value="ECO:0007669"/>
    <property type="project" value="InterPro"/>
</dbReference>
<reference evidence="2" key="1">
    <citation type="submission" date="2018-05" db="EMBL/GenBank/DDBJ databases">
        <authorList>
            <person name="Klenk H.-P."/>
            <person name="Huntemann M."/>
            <person name="Clum A."/>
            <person name="Pillay M."/>
            <person name="Palaniappan K."/>
            <person name="Varghese N."/>
            <person name="Mikhailova N."/>
            <person name="Stamatis D."/>
            <person name="Reddy T."/>
            <person name="Daum C."/>
            <person name="Shapiro N."/>
            <person name="Ivanova N."/>
            <person name="Kyrpides N."/>
            <person name="Woyke T."/>
        </authorList>
    </citation>
    <scope>NUCLEOTIDE SEQUENCE [LARGE SCALE GENOMIC DNA]</scope>
    <source>
        <strain evidence="2">DSM 45417</strain>
    </source>
</reference>
<dbReference type="AlphaFoldDB" id="A0A317QK41"/>